<gene>
    <name evidence="3" type="ORF">SAMN05660691_04115</name>
</gene>
<keyword evidence="1" id="KW-0479">Metal-binding</keyword>
<dbReference type="InterPro" id="IPR006121">
    <property type="entry name" value="HMA_dom"/>
</dbReference>
<proteinExistence type="predicted"/>
<keyword evidence="4" id="KW-1185">Reference proteome</keyword>
<evidence type="ECO:0000259" key="2">
    <source>
        <dbReference type="PROSITE" id="PS50846"/>
    </source>
</evidence>
<dbReference type="GO" id="GO:0046872">
    <property type="term" value="F:metal ion binding"/>
    <property type="evidence" value="ECO:0007669"/>
    <property type="project" value="UniProtKB-KW"/>
</dbReference>
<dbReference type="AlphaFoldDB" id="A0A1H6NS98"/>
<organism evidence="3 4">
    <name type="scientific">Rheinheimera pacifica</name>
    <dbReference type="NCBI Taxonomy" id="173990"/>
    <lineage>
        <taxon>Bacteria</taxon>
        <taxon>Pseudomonadati</taxon>
        <taxon>Pseudomonadota</taxon>
        <taxon>Gammaproteobacteria</taxon>
        <taxon>Chromatiales</taxon>
        <taxon>Chromatiaceae</taxon>
        <taxon>Rheinheimera</taxon>
    </lineage>
</organism>
<dbReference type="PROSITE" id="PS01047">
    <property type="entry name" value="HMA_1"/>
    <property type="match status" value="1"/>
</dbReference>
<dbReference type="RefSeq" id="WP_092797105.1">
    <property type="nucleotide sequence ID" value="NZ_FNXF01000031.1"/>
</dbReference>
<accession>A0A1H6NS98</accession>
<dbReference type="InterPro" id="IPR036163">
    <property type="entry name" value="HMA_dom_sf"/>
</dbReference>
<evidence type="ECO:0000256" key="1">
    <source>
        <dbReference type="ARBA" id="ARBA00022723"/>
    </source>
</evidence>
<dbReference type="SUPFAM" id="SSF55008">
    <property type="entry name" value="HMA, heavy metal-associated domain"/>
    <property type="match status" value="1"/>
</dbReference>
<dbReference type="EMBL" id="FNXF01000031">
    <property type="protein sequence ID" value="SEI13673.1"/>
    <property type="molecule type" value="Genomic_DNA"/>
</dbReference>
<sequence>MMKFNVADMTCGHCVSMITQAILQLQDTAKVTVDLTSHTVMVEADLSAEEITDAIKDAGYMATVVKTSCCNPANTCHV</sequence>
<evidence type="ECO:0000313" key="4">
    <source>
        <dbReference type="Proteomes" id="UP000199371"/>
    </source>
</evidence>
<dbReference type="PROSITE" id="PS50846">
    <property type="entry name" value="HMA_2"/>
    <property type="match status" value="1"/>
</dbReference>
<dbReference type="CDD" id="cd00371">
    <property type="entry name" value="HMA"/>
    <property type="match status" value="1"/>
</dbReference>
<dbReference type="OrthoDB" id="9814359at2"/>
<name>A0A1H6NS98_9GAMM</name>
<dbReference type="InterPro" id="IPR017969">
    <property type="entry name" value="Heavy-metal-associated_CS"/>
</dbReference>
<evidence type="ECO:0000313" key="3">
    <source>
        <dbReference type="EMBL" id="SEI13673.1"/>
    </source>
</evidence>
<protein>
    <submittedName>
        <fullName evidence="3">Copper chaperone</fullName>
    </submittedName>
</protein>
<dbReference type="Proteomes" id="UP000199371">
    <property type="component" value="Unassembled WGS sequence"/>
</dbReference>
<dbReference type="Gene3D" id="3.30.70.100">
    <property type="match status" value="1"/>
</dbReference>
<feature type="domain" description="HMA" evidence="2">
    <location>
        <begin position="1"/>
        <end position="63"/>
    </location>
</feature>
<dbReference type="Pfam" id="PF00403">
    <property type="entry name" value="HMA"/>
    <property type="match status" value="1"/>
</dbReference>
<dbReference type="STRING" id="173990.SAMN05660691_04115"/>
<reference evidence="4" key="1">
    <citation type="submission" date="2016-10" db="EMBL/GenBank/DDBJ databases">
        <authorList>
            <person name="Varghese N."/>
            <person name="Submissions S."/>
        </authorList>
    </citation>
    <scope>NUCLEOTIDE SEQUENCE [LARGE SCALE GENOMIC DNA]</scope>
    <source>
        <strain evidence="4">DSM 17616</strain>
    </source>
</reference>